<dbReference type="EMBL" id="JBAMIC010000021">
    <property type="protein sequence ID" value="KAK7093155.1"/>
    <property type="molecule type" value="Genomic_DNA"/>
</dbReference>
<organism evidence="1 2">
    <name type="scientific">Littorina saxatilis</name>
    <dbReference type="NCBI Taxonomy" id="31220"/>
    <lineage>
        <taxon>Eukaryota</taxon>
        <taxon>Metazoa</taxon>
        <taxon>Spiralia</taxon>
        <taxon>Lophotrochozoa</taxon>
        <taxon>Mollusca</taxon>
        <taxon>Gastropoda</taxon>
        <taxon>Caenogastropoda</taxon>
        <taxon>Littorinimorpha</taxon>
        <taxon>Littorinoidea</taxon>
        <taxon>Littorinidae</taxon>
        <taxon>Littorina</taxon>
    </lineage>
</organism>
<gene>
    <name evidence="1" type="ORF">V1264_008798</name>
</gene>
<proteinExistence type="predicted"/>
<keyword evidence="2" id="KW-1185">Reference proteome</keyword>
<comment type="caution">
    <text evidence="1">The sequence shown here is derived from an EMBL/GenBank/DDBJ whole genome shotgun (WGS) entry which is preliminary data.</text>
</comment>
<accession>A0AAN9G414</accession>
<dbReference type="Proteomes" id="UP001374579">
    <property type="component" value="Unassembled WGS sequence"/>
</dbReference>
<evidence type="ECO:0000313" key="2">
    <source>
        <dbReference type="Proteomes" id="UP001374579"/>
    </source>
</evidence>
<reference evidence="1 2" key="1">
    <citation type="submission" date="2024-02" db="EMBL/GenBank/DDBJ databases">
        <title>Chromosome-scale genome assembly of the rough periwinkle Littorina saxatilis.</title>
        <authorList>
            <person name="De Jode A."/>
            <person name="Faria R."/>
            <person name="Formenti G."/>
            <person name="Sims Y."/>
            <person name="Smith T.P."/>
            <person name="Tracey A."/>
            <person name="Wood J.M.D."/>
            <person name="Zagrodzka Z.B."/>
            <person name="Johannesson K."/>
            <person name="Butlin R.K."/>
            <person name="Leder E.H."/>
        </authorList>
    </citation>
    <scope>NUCLEOTIDE SEQUENCE [LARGE SCALE GENOMIC DNA]</scope>
    <source>
        <strain evidence="1">Snail1</strain>
        <tissue evidence="1">Muscle</tissue>
    </source>
</reference>
<name>A0AAN9G414_9CAEN</name>
<sequence>MSRSLSLAGIEPNCEKLRQSDVTETYSYRIDPDGPGNLEPFTAQCEMDANKGVTVINNGNGGGLNLASGKSFSINYPNASPAQLTALKDRSTSCVQSVTFTGCSGASVSIGQCTAVRPICHVIYTVQKKKRIACNIWLI</sequence>
<dbReference type="SUPFAM" id="SSF56496">
    <property type="entry name" value="Fibrinogen C-terminal domain-like"/>
    <property type="match status" value="1"/>
</dbReference>
<protein>
    <submittedName>
        <fullName evidence="1">Uncharacterized protein</fullName>
    </submittedName>
</protein>
<evidence type="ECO:0000313" key="1">
    <source>
        <dbReference type="EMBL" id="KAK7093155.1"/>
    </source>
</evidence>
<dbReference type="AlphaFoldDB" id="A0AAN9G414"/>
<dbReference type="InterPro" id="IPR036056">
    <property type="entry name" value="Fibrinogen-like_C"/>
</dbReference>
<dbReference type="Gene3D" id="2.60.120.1000">
    <property type="match status" value="1"/>
</dbReference>